<sequence length="295" mass="33373">MNLCNQSGCQHPLKICSSTFFYAETNETIVVAVASTGFIAVYRSSSEVYLLQKYKNILFHTTLHSRAILMNGIVSRRLGANSQQVYGQTCRHASHRPTLARMRLPGCAYQRFVDRCPARPTCLHLHKKEKNPSHIHGKTGQECQLSNGLPIYRKRWPFWVWVPAGEEGRRGCSTWCPDVRLMARIVTGGAAVADLPKGLDLASSSTLRTCHWAHPFIPSYWLEHRFSDRSYRTEETHWPVLYELGDRTITDKNVCTDGQQAQDVTPTSESDPRALLLGQRPEIPHYGGPTFARYG</sequence>
<gene>
    <name evidence="1" type="ORF">NTEN_LOCUS14621</name>
</gene>
<evidence type="ECO:0000313" key="1">
    <source>
        <dbReference type="EMBL" id="CAB0009480.1"/>
    </source>
</evidence>
<name>A0A6H5GXY2_9HEMI</name>
<protein>
    <submittedName>
        <fullName evidence="1">Uncharacterized protein</fullName>
    </submittedName>
</protein>
<accession>A0A6H5GXY2</accession>
<dbReference type="AlphaFoldDB" id="A0A6H5GXY2"/>
<organism evidence="1 2">
    <name type="scientific">Nesidiocoris tenuis</name>
    <dbReference type="NCBI Taxonomy" id="355587"/>
    <lineage>
        <taxon>Eukaryota</taxon>
        <taxon>Metazoa</taxon>
        <taxon>Ecdysozoa</taxon>
        <taxon>Arthropoda</taxon>
        <taxon>Hexapoda</taxon>
        <taxon>Insecta</taxon>
        <taxon>Pterygota</taxon>
        <taxon>Neoptera</taxon>
        <taxon>Paraneoptera</taxon>
        <taxon>Hemiptera</taxon>
        <taxon>Heteroptera</taxon>
        <taxon>Panheteroptera</taxon>
        <taxon>Cimicomorpha</taxon>
        <taxon>Miridae</taxon>
        <taxon>Dicyphina</taxon>
        <taxon>Nesidiocoris</taxon>
    </lineage>
</organism>
<dbReference type="Proteomes" id="UP000479000">
    <property type="component" value="Unassembled WGS sequence"/>
</dbReference>
<reference evidence="1 2" key="1">
    <citation type="submission" date="2020-02" db="EMBL/GenBank/DDBJ databases">
        <authorList>
            <person name="Ferguson B K."/>
        </authorList>
    </citation>
    <scope>NUCLEOTIDE SEQUENCE [LARGE SCALE GENOMIC DNA]</scope>
</reference>
<dbReference type="EMBL" id="CADCXU010021817">
    <property type="protein sequence ID" value="CAB0009480.1"/>
    <property type="molecule type" value="Genomic_DNA"/>
</dbReference>
<evidence type="ECO:0000313" key="2">
    <source>
        <dbReference type="Proteomes" id="UP000479000"/>
    </source>
</evidence>
<proteinExistence type="predicted"/>
<keyword evidence="2" id="KW-1185">Reference proteome</keyword>